<keyword evidence="1" id="KW-0812">Transmembrane</keyword>
<keyword evidence="3" id="KW-1185">Reference proteome</keyword>
<evidence type="ECO:0000313" key="2">
    <source>
        <dbReference type="EMBL" id="MDI2113332.1"/>
    </source>
</evidence>
<accession>A0ABT6Q994</accession>
<proteinExistence type="predicted"/>
<evidence type="ECO:0000313" key="3">
    <source>
        <dbReference type="Proteomes" id="UP001431775"/>
    </source>
</evidence>
<dbReference type="Proteomes" id="UP001431775">
    <property type="component" value="Unassembled WGS sequence"/>
</dbReference>
<dbReference type="EMBL" id="JASBAN010000001">
    <property type="protein sequence ID" value="MDI2113332.1"/>
    <property type="molecule type" value="Genomic_DNA"/>
</dbReference>
<name>A0ABT6Q994_9PROT</name>
<keyword evidence="1" id="KW-0472">Membrane</keyword>
<feature type="transmembrane region" description="Helical" evidence="1">
    <location>
        <begin position="21"/>
        <end position="47"/>
    </location>
</feature>
<reference evidence="2" key="1">
    <citation type="submission" date="2023-05" db="EMBL/GenBank/DDBJ databases">
        <title>Whole genome sequence of Commensalibacter sp.</title>
        <authorList>
            <person name="Charoenyingcharoen P."/>
            <person name="Yukphan P."/>
        </authorList>
    </citation>
    <scope>NUCLEOTIDE SEQUENCE</scope>
    <source>
        <strain evidence="2">TBRC 10068</strain>
    </source>
</reference>
<keyword evidence="1" id="KW-1133">Transmembrane helix</keyword>
<protein>
    <submittedName>
        <fullName evidence="2">Uncharacterized protein</fullName>
    </submittedName>
</protein>
<dbReference type="RefSeq" id="WP_281462941.1">
    <property type="nucleotide sequence ID" value="NZ_JASBAN010000001.1"/>
</dbReference>
<comment type="caution">
    <text evidence="2">The sequence shown here is derived from an EMBL/GenBank/DDBJ whole genome shotgun (WGS) entry which is preliminary data.</text>
</comment>
<gene>
    <name evidence="2" type="ORF">QJV33_08610</name>
</gene>
<organism evidence="2 3">
    <name type="scientific">Commensalibacter nepenthis</name>
    <dbReference type="NCBI Taxonomy" id="3043872"/>
    <lineage>
        <taxon>Bacteria</taxon>
        <taxon>Pseudomonadati</taxon>
        <taxon>Pseudomonadota</taxon>
        <taxon>Alphaproteobacteria</taxon>
        <taxon>Acetobacterales</taxon>
        <taxon>Acetobacteraceae</taxon>
    </lineage>
</organism>
<sequence>MMLEQQENIVTSQKWRHKHLILRYFMLGVFSILALFFLFVVGVWVFVNTSTGKNYIATEIQKHTNDRIQILGITGFVPTHMNIAEMQFKNVEIGTWLDVKQKQLNWSPWALLQEKISASVERKNGKEYMEKNIMHLWCLCIFQFGYQNIQPLPVMTNCEFILV</sequence>
<evidence type="ECO:0000256" key="1">
    <source>
        <dbReference type="SAM" id="Phobius"/>
    </source>
</evidence>